<dbReference type="SUPFAM" id="SSF51717">
    <property type="entry name" value="Dihydropteroate synthetase-like"/>
    <property type="match status" value="1"/>
</dbReference>
<sequence length="312" mass="33805">MVLLKGQVNGFQSVYQIGNVRIGGNDSQIPSVLIGSIFYMRHKIVKNDQTGEFDELEAAKLIHNCVNLSGKLGIGFMLDVVGTTHKALINYVKFIKKITDAPVLINSTLPETRIAAVKELAEVGMLDNIVYNSINTFSTEEEIKVLAKLPVEAAVVQAYNPKSKKPDGPLKALLGNDKMEGLLAVVSKCGIDKIMVDIPTLDMSSVGLIGHSVKIIKEKLDVPVGTAPSNATYTSAWLKDRSNVSIEQFRAVDATVNAYLVAKGCNFLFFGPIEGANWVFPACAMVDAVNVYGSRYLGVSPDTESHPMFVVL</sequence>
<dbReference type="EMBL" id="BFAV01000112">
    <property type="protein sequence ID" value="GBF33663.1"/>
    <property type="molecule type" value="Genomic_DNA"/>
</dbReference>
<organism evidence="4 5">
    <name type="scientific">Desulfocucumis palustris</name>
    <dbReference type="NCBI Taxonomy" id="1898651"/>
    <lineage>
        <taxon>Bacteria</taxon>
        <taxon>Bacillati</taxon>
        <taxon>Bacillota</taxon>
        <taxon>Clostridia</taxon>
        <taxon>Eubacteriales</taxon>
        <taxon>Desulfocucumaceae</taxon>
        <taxon>Desulfocucumis</taxon>
    </lineage>
</organism>
<dbReference type="AlphaFoldDB" id="A0A2L2XD58"/>
<dbReference type="GO" id="GO:0032259">
    <property type="term" value="P:methylation"/>
    <property type="evidence" value="ECO:0007669"/>
    <property type="project" value="UniProtKB-KW"/>
</dbReference>
<dbReference type="GO" id="GO:0006730">
    <property type="term" value="P:one-carbon metabolic process"/>
    <property type="evidence" value="ECO:0007669"/>
    <property type="project" value="InterPro"/>
</dbReference>
<keyword evidence="3 4" id="KW-0808">Transferase</keyword>
<reference evidence="5" key="1">
    <citation type="submission" date="2018-02" db="EMBL/GenBank/DDBJ databases">
        <title>Genome sequence of Desulfocucumis palustris strain NAW-5.</title>
        <authorList>
            <person name="Watanabe M."/>
            <person name="Kojima H."/>
            <person name="Fukui M."/>
        </authorList>
    </citation>
    <scope>NUCLEOTIDE SEQUENCE [LARGE SCALE GENOMIC DNA]</scope>
    <source>
        <strain evidence="5">NAW-5</strain>
    </source>
</reference>
<evidence type="ECO:0000256" key="3">
    <source>
        <dbReference type="ARBA" id="ARBA00022679"/>
    </source>
</evidence>
<dbReference type="InterPro" id="IPR023467">
    <property type="entry name" value="MeTrfase_MtrH/MtxH"/>
</dbReference>
<keyword evidence="5" id="KW-1185">Reference proteome</keyword>
<evidence type="ECO:0000256" key="1">
    <source>
        <dbReference type="ARBA" id="ARBA00006230"/>
    </source>
</evidence>
<keyword evidence="2 4" id="KW-0489">Methyltransferase</keyword>
<dbReference type="Pfam" id="PF02007">
    <property type="entry name" value="MtrH"/>
    <property type="match status" value="1"/>
</dbReference>
<name>A0A2L2XD58_9FIRM</name>
<protein>
    <submittedName>
        <fullName evidence="4">N5-methyltetrahydromethanopterin:coenzyme M methyltransferase subunit H</fullName>
    </submittedName>
</protein>
<dbReference type="OrthoDB" id="9553326at2"/>
<comment type="similarity">
    <text evidence="1">Belongs to the MtrH family.</text>
</comment>
<evidence type="ECO:0000256" key="2">
    <source>
        <dbReference type="ARBA" id="ARBA00022603"/>
    </source>
</evidence>
<dbReference type="GO" id="GO:0008168">
    <property type="term" value="F:methyltransferase activity"/>
    <property type="evidence" value="ECO:0007669"/>
    <property type="project" value="UniProtKB-KW"/>
</dbReference>
<dbReference type="InterPro" id="IPR011005">
    <property type="entry name" value="Dihydropteroate_synth-like_sf"/>
</dbReference>
<accession>A0A2L2XD58</accession>
<gene>
    <name evidence="4" type="ORF">DCCM_2769</name>
</gene>
<evidence type="ECO:0000313" key="5">
    <source>
        <dbReference type="Proteomes" id="UP000239549"/>
    </source>
</evidence>
<comment type="caution">
    <text evidence="4">The sequence shown here is derived from an EMBL/GenBank/DDBJ whole genome shotgun (WGS) entry which is preliminary data.</text>
</comment>
<dbReference type="Proteomes" id="UP000239549">
    <property type="component" value="Unassembled WGS sequence"/>
</dbReference>
<evidence type="ECO:0000313" key="4">
    <source>
        <dbReference type="EMBL" id="GBF33663.1"/>
    </source>
</evidence>
<dbReference type="RefSeq" id="WP_104372027.1">
    <property type="nucleotide sequence ID" value="NZ_BFAV01000112.1"/>
</dbReference>
<proteinExistence type="inferred from homology"/>